<organism evidence="5 6">
    <name type="scientific">Haloechinothrix alba</name>
    <dbReference type="NCBI Taxonomy" id="664784"/>
    <lineage>
        <taxon>Bacteria</taxon>
        <taxon>Bacillati</taxon>
        <taxon>Actinomycetota</taxon>
        <taxon>Actinomycetes</taxon>
        <taxon>Pseudonocardiales</taxon>
        <taxon>Pseudonocardiaceae</taxon>
        <taxon>Haloechinothrix</taxon>
    </lineage>
</organism>
<keyword evidence="5" id="KW-0670">Pyruvate</keyword>
<dbReference type="Gene3D" id="3.40.50.970">
    <property type="match status" value="1"/>
</dbReference>
<dbReference type="SUPFAM" id="SSF52922">
    <property type="entry name" value="TK C-terminal domain-like"/>
    <property type="match status" value="1"/>
</dbReference>
<dbReference type="AlphaFoldDB" id="A0A239A5X4"/>
<sequence length="340" mass="36030">MTTTAESTTTTSQDETTRMTMAVAMNSALDLALDGDEKVILLGEDIADPAGGVLKVTRGLSSKYGTGRVRATPISETAIIGTAIGAALAGYRPVAEIMFMDFMGVCLDQITNHAAKLRYMSGGHSTIPITIRTTVGEQRFGAQHSQSLEAWFMHTPGIKVVMPSTAIEAKGLLASCVADDDPCLFIENVRLAFSQKQEVPVGDYRIPLGEADVKRPGADLSVITYGPAVHTALATAETLADEGIDLEVVDLRTLIPLDMASVMDSVAKTRKAIVLHDATTFCGPGAEIAARITEELFGKLDAPVKRLGAGYHPAPYAPSGLSYLPTSDELADTARELLGY</sequence>
<keyword evidence="3" id="KW-0786">Thiamine pyrophosphate</keyword>
<protein>
    <submittedName>
        <fullName evidence="5">Pyruvate dehydrogenase E1 component beta subunit</fullName>
    </submittedName>
</protein>
<dbReference type="EMBL" id="FZNW01000031">
    <property type="protein sequence ID" value="SNR90832.1"/>
    <property type="molecule type" value="Genomic_DNA"/>
</dbReference>
<evidence type="ECO:0000313" key="5">
    <source>
        <dbReference type="EMBL" id="SNR90832.1"/>
    </source>
</evidence>
<dbReference type="CDD" id="cd07036">
    <property type="entry name" value="TPP_PYR_E1-PDHc-beta_like"/>
    <property type="match status" value="1"/>
</dbReference>
<proteinExistence type="predicted"/>
<dbReference type="InterPro" id="IPR029061">
    <property type="entry name" value="THDP-binding"/>
</dbReference>
<dbReference type="SUPFAM" id="SSF52518">
    <property type="entry name" value="Thiamin diphosphate-binding fold (THDP-binding)"/>
    <property type="match status" value="1"/>
</dbReference>
<comment type="cofactor">
    <cofactor evidence="1">
        <name>thiamine diphosphate</name>
        <dbReference type="ChEBI" id="CHEBI:58937"/>
    </cofactor>
</comment>
<dbReference type="Pfam" id="PF02779">
    <property type="entry name" value="Transket_pyr"/>
    <property type="match status" value="1"/>
</dbReference>
<dbReference type="RefSeq" id="WP_217898667.1">
    <property type="nucleotide sequence ID" value="NZ_FZNW01000031.1"/>
</dbReference>
<evidence type="ECO:0000313" key="6">
    <source>
        <dbReference type="Proteomes" id="UP000198348"/>
    </source>
</evidence>
<accession>A0A239A5X4</accession>
<dbReference type="GO" id="GO:0016491">
    <property type="term" value="F:oxidoreductase activity"/>
    <property type="evidence" value="ECO:0007669"/>
    <property type="project" value="UniProtKB-KW"/>
</dbReference>
<dbReference type="InterPro" id="IPR009014">
    <property type="entry name" value="Transketo_C/PFOR_II"/>
</dbReference>
<keyword evidence="2" id="KW-0560">Oxidoreductase</keyword>
<evidence type="ECO:0000259" key="4">
    <source>
        <dbReference type="SMART" id="SM00861"/>
    </source>
</evidence>
<dbReference type="InterPro" id="IPR033248">
    <property type="entry name" value="Transketolase_C"/>
</dbReference>
<evidence type="ECO:0000256" key="2">
    <source>
        <dbReference type="ARBA" id="ARBA00023002"/>
    </source>
</evidence>
<name>A0A239A5X4_9PSEU</name>
<dbReference type="SMART" id="SM00861">
    <property type="entry name" value="Transket_pyr"/>
    <property type="match status" value="1"/>
</dbReference>
<dbReference type="PANTHER" id="PTHR43257:SF2">
    <property type="entry name" value="PYRUVATE DEHYDROGENASE E1 COMPONENT SUBUNIT BETA"/>
    <property type="match status" value="1"/>
</dbReference>
<evidence type="ECO:0000256" key="1">
    <source>
        <dbReference type="ARBA" id="ARBA00001964"/>
    </source>
</evidence>
<dbReference type="Gene3D" id="3.40.50.920">
    <property type="match status" value="1"/>
</dbReference>
<evidence type="ECO:0000256" key="3">
    <source>
        <dbReference type="ARBA" id="ARBA00023052"/>
    </source>
</evidence>
<reference evidence="5 6" key="1">
    <citation type="submission" date="2017-06" db="EMBL/GenBank/DDBJ databases">
        <authorList>
            <person name="Kim H.J."/>
            <person name="Triplett B.A."/>
        </authorList>
    </citation>
    <scope>NUCLEOTIDE SEQUENCE [LARGE SCALE GENOMIC DNA]</scope>
    <source>
        <strain evidence="5 6">DSM 45207</strain>
    </source>
</reference>
<dbReference type="GO" id="GO:0000287">
    <property type="term" value="F:magnesium ion binding"/>
    <property type="evidence" value="ECO:0007669"/>
    <property type="project" value="UniProtKB-ARBA"/>
</dbReference>
<gene>
    <name evidence="5" type="ORF">SAMN06265360_1315</name>
</gene>
<dbReference type="Pfam" id="PF02780">
    <property type="entry name" value="Transketolase_C"/>
    <property type="match status" value="1"/>
</dbReference>
<dbReference type="FunFam" id="3.40.50.970:FF:000001">
    <property type="entry name" value="Pyruvate dehydrogenase E1 beta subunit"/>
    <property type="match status" value="1"/>
</dbReference>
<dbReference type="FunFam" id="3.40.50.920:FF:000001">
    <property type="entry name" value="Pyruvate dehydrogenase E1 beta subunit"/>
    <property type="match status" value="1"/>
</dbReference>
<feature type="domain" description="Transketolase-like pyrimidine-binding" evidence="4">
    <location>
        <begin position="19"/>
        <end position="193"/>
    </location>
</feature>
<keyword evidence="6" id="KW-1185">Reference proteome</keyword>
<dbReference type="InterPro" id="IPR005475">
    <property type="entry name" value="Transketolase-like_Pyr-bd"/>
</dbReference>
<dbReference type="PANTHER" id="PTHR43257">
    <property type="entry name" value="PYRUVATE DEHYDROGENASE E1 COMPONENT BETA SUBUNIT"/>
    <property type="match status" value="1"/>
</dbReference>
<dbReference type="Proteomes" id="UP000198348">
    <property type="component" value="Unassembled WGS sequence"/>
</dbReference>